<dbReference type="Proteomes" id="UP000315167">
    <property type="component" value="Unassembled WGS sequence"/>
</dbReference>
<dbReference type="RefSeq" id="WP_158635271.1">
    <property type="nucleotide sequence ID" value="NZ_VLKN01000002.1"/>
</dbReference>
<accession>A0A562LB76</accession>
<name>A0A562LB76_9GAMM</name>
<dbReference type="EMBL" id="VLKN01000002">
    <property type="protein sequence ID" value="TWI04816.1"/>
    <property type="molecule type" value="Genomic_DNA"/>
</dbReference>
<gene>
    <name evidence="1" type="ORF">IP90_00954</name>
</gene>
<protein>
    <submittedName>
        <fullName evidence="1">Uncharacterized protein</fullName>
    </submittedName>
</protein>
<evidence type="ECO:0000313" key="2">
    <source>
        <dbReference type="Proteomes" id="UP000315167"/>
    </source>
</evidence>
<sequence length="50" mass="5341">MKAVIAMAASWALTEAAVQLHRAAGWCVNAVLRVQFWALPEADETDEAGA</sequence>
<evidence type="ECO:0000313" key="1">
    <source>
        <dbReference type="EMBL" id="TWI04816.1"/>
    </source>
</evidence>
<organism evidence="1 2">
    <name type="scientific">Luteimonas cucumeris</name>
    <dbReference type="NCBI Taxonomy" id="985012"/>
    <lineage>
        <taxon>Bacteria</taxon>
        <taxon>Pseudomonadati</taxon>
        <taxon>Pseudomonadota</taxon>
        <taxon>Gammaproteobacteria</taxon>
        <taxon>Lysobacterales</taxon>
        <taxon>Lysobacteraceae</taxon>
        <taxon>Luteimonas</taxon>
    </lineage>
</organism>
<proteinExistence type="predicted"/>
<keyword evidence="2" id="KW-1185">Reference proteome</keyword>
<reference evidence="1 2" key="1">
    <citation type="journal article" date="2015" name="Stand. Genomic Sci.">
        <title>Genomic Encyclopedia of Bacterial and Archaeal Type Strains, Phase III: the genomes of soil and plant-associated and newly described type strains.</title>
        <authorList>
            <person name="Whitman W.B."/>
            <person name="Woyke T."/>
            <person name="Klenk H.P."/>
            <person name="Zhou Y."/>
            <person name="Lilburn T.G."/>
            <person name="Beck B.J."/>
            <person name="De Vos P."/>
            <person name="Vandamme P."/>
            <person name="Eisen J.A."/>
            <person name="Garrity G."/>
            <person name="Hugenholtz P."/>
            <person name="Kyrpides N.C."/>
        </authorList>
    </citation>
    <scope>NUCLEOTIDE SEQUENCE [LARGE SCALE GENOMIC DNA]</scope>
    <source>
        <strain evidence="1 2">CGMCC 1.10821</strain>
    </source>
</reference>
<comment type="caution">
    <text evidence="1">The sequence shown here is derived from an EMBL/GenBank/DDBJ whole genome shotgun (WGS) entry which is preliminary data.</text>
</comment>
<dbReference type="AlphaFoldDB" id="A0A562LB76"/>